<evidence type="ECO:0000313" key="1">
    <source>
        <dbReference type="EMBL" id="MDQ0227223.1"/>
    </source>
</evidence>
<organism evidence="1 2">
    <name type="scientific">Metabacillus niabensis</name>
    <dbReference type="NCBI Taxonomy" id="324854"/>
    <lineage>
        <taxon>Bacteria</taxon>
        <taxon>Bacillati</taxon>
        <taxon>Bacillota</taxon>
        <taxon>Bacilli</taxon>
        <taxon>Bacillales</taxon>
        <taxon>Bacillaceae</taxon>
        <taxon>Metabacillus</taxon>
    </lineage>
</organism>
<proteinExistence type="predicted"/>
<reference evidence="1 2" key="1">
    <citation type="submission" date="2023-07" db="EMBL/GenBank/DDBJ databases">
        <title>Genomic Encyclopedia of Type Strains, Phase IV (KMG-IV): sequencing the most valuable type-strain genomes for metagenomic binning, comparative biology and taxonomic classification.</title>
        <authorList>
            <person name="Goeker M."/>
        </authorList>
    </citation>
    <scope>NUCLEOTIDE SEQUENCE [LARGE SCALE GENOMIC DNA]</scope>
    <source>
        <strain evidence="1 2">DSM 17723</strain>
    </source>
</reference>
<protein>
    <submittedName>
        <fullName evidence="1">Quercetin dioxygenase-like cupin family protein</fullName>
    </submittedName>
</protein>
<dbReference type="RefSeq" id="WP_174881695.1">
    <property type="nucleotide sequence ID" value="NZ_CADEPK010000405.1"/>
</dbReference>
<sequence length="136" mass="15507">MELYTFAKENGKFITNFSSNFMMSRIIQTDKTTHIGCMYLEEKGVIGYHQAVVPQLLLVAGGEGYVRAETEEYIKVQSGDAIFWQKDEWHETKTDVGLTAIVIESEALNPSAFMGLKNRRMFLKLKKSSFTLLLNK</sequence>
<accession>A0ABT9Z6I4</accession>
<dbReference type="Proteomes" id="UP001232245">
    <property type="component" value="Unassembled WGS sequence"/>
</dbReference>
<dbReference type="InterPro" id="IPR011051">
    <property type="entry name" value="RmlC_Cupin_sf"/>
</dbReference>
<dbReference type="SUPFAM" id="SSF51182">
    <property type="entry name" value="RmlC-like cupins"/>
    <property type="match status" value="1"/>
</dbReference>
<name>A0ABT9Z6I4_9BACI</name>
<dbReference type="Gene3D" id="2.60.120.10">
    <property type="entry name" value="Jelly Rolls"/>
    <property type="match status" value="1"/>
</dbReference>
<gene>
    <name evidence="1" type="ORF">J2S02_003568</name>
</gene>
<dbReference type="EMBL" id="JAUSTZ010000008">
    <property type="protein sequence ID" value="MDQ0227223.1"/>
    <property type="molecule type" value="Genomic_DNA"/>
</dbReference>
<evidence type="ECO:0000313" key="2">
    <source>
        <dbReference type="Proteomes" id="UP001232245"/>
    </source>
</evidence>
<dbReference type="InterPro" id="IPR014710">
    <property type="entry name" value="RmlC-like_jellyroll"/>
</dbReference>
<keyword evidence="2" id="KW-1185">Reference proteome</keyword>
<comment type="caution">
    <text evidence="1">The sequence shown here is derived from an EMBL/GenBank/DDBJ whole genome shotgun (WGS) entry which is preliminary data.</text>
</comment>